<dbReference type="InterPro" id="IPR011990">
    <property type="entry name" value="TPR-like_helical_dom_sf"/>
</dbReference>
<feature type="region of interest" description="Disordered" evidence="6">
    <location>
        <begin position="101"/>
        <end position="162"/>
    </location>
</feature>
<comment type="function">
    <text evidence="3">Regulates mitochondrial small subunit maturation by controlling 15S rRNA 5'-end processing. Localizes to the 5' precursor of the 15S rRNA in a position that is subsequently occupied by mS47 in the mature yeast mtSSU. Uses structure and sequence-specific RNA recognition, binding to a single-stranded region of the precursor and specifically recognizing bases -6 to -1. The exchange of Ccm1 for mS47 is coupled to the irreversible removal of precursor rRNA that is accompanied by conformational changes of the mitoribosomal proteins uS5m and mS26. These conformational changes signal completion of 5'-end rRNA processing through protection of the mature 5'-end of the 15S rRNA and stabilization of mS47. The removal of the 5' precursor together with the dissociation of Ccm1 may be catalyzed by the 5'-3' exoribonuclease Pet127. Involved in the specific removal of group I introns in mitochondrial encoded transcripts.</text>
</comment>
<evidence type="ECO:0000256" key="5">
    <source>
        <dbReference type="PROSITE-ProRule" id="PRU00708"/>
    </source>
</evidence>
<dbReference type="AlphaFoldDB" id="A0A550CTW2"/>
<dbReference type="InterPro" id="IPR002885">
    <property type="entry name" value="PPR_rpt"/>
</dbReference>
<reference evidence="7 8" key="1">
    <citation type="journal article" date="2019" name="New Phytol.">
        <title>Comparative genomics reveals unique wood-decay strategies and fruiting body development in the Schizophyllaceae.</title>
        <authorList>
            <person name="Almasi E."/>
            <person name="Sahu N."/>
            <person name="Krizsan K."/>
            <person name="Balint B."/>
            <person name="Kovacs G.M."/>
            <person name="Kiss B."/>
            <person name="Cseklye J."/>
            <person name="Drula E."/>
            <person name="Henrissat B."/>
            <person name="Nagy I."/>
            <person name="Chovatia M."/>
            <person name="Adam C."/>
            <person name="LaButti K."/>
            <person name="Lipzen A."/>
            <person name="Riley R."/>
            <person name="Grigoriev I.V."/>
            <person name="Nagy L.G."/>
        </authorList>
    </citation>
    <scope>NUCLEOTIDE SEQUENCE [LARGE SCALE GENOMIC DNA]</scope>
    <source>
        <strain evidence="7 8">NL-1724</strain>
    </source>
</reference>
<feature type="repeat" description="PPR" evidence="5">
    <location>
        <begin position="644"/>
        <end position="678"/>
    </location>
</feature>
<name>A0A550CTW2_9AGAR</name>
<comment type="similarity">
    <text evidence="1">Belongs to the CCM1 family.</text>
</comment>
<evidence type="ECO:0000256" key="4">
    <source>
        <dbReference type="ARBA" id="ARBA00044511"/>
    </source>
</evidence>
<dbReference type="STRING" id="97359.A0A550CTW2"/>
<dbReference type="Gene3D" id="1.25.40.10">
    <property type="entry name" value="Tetratricopeptide repeat domain"/>
    <property type="match status" value="3"/>
</dbReference>
<accession>A0A550CTW2</accession>
<organism evidence="7 8">
    <name type="scientific">Schizophyllum amplum</name>
    <dbReference type="NCBI Taxonomy" id="97359"/>
    <lineage>
        <taxon>Eukaryota</taxon>
        <taxon>Fungi</taxon>
        <taxon>Dikarya</taxon>
        <taxon>Basidiomycota</taxon>
        <taxon>Agaricomycotina</taxon>
        <taxon>Agaricomycetes</taxon>
        <taxon>Agaricomycetidae</taxon>
        <taxon>Agaricales</taxon>
        <taxon>Schizophyllaceae</taxon>
        <taxon>Schizophyllum</taxon>
    </lineage>
</organism>
<comment type="subunit">
    <text evidence="4">Binds to mitochondrial small subunit 15S rRNA.</text>
</comment>
<dbReference type="PANTHER" id="PTHR47447:SF23">
    <property type="entry name" value="PENTACOTRIPEPTIDE-REPEAT REGION OF PRORP DOMAIN-CONTAINING PROTEIN"/>
    <property type="match status" value="1"/>
</dbReference>
<feature type="region of interest" description="Disordered" evidence="6">
    <location>
        <begin position="175"/>
        <end position="203"/>
    </location>
</feature>
<dbReference type="EMBL" id="VDMD01000002">
    <property type="protein sequence ID" value="TRM68220.1"/>
    <property type="molecule type" value="Genomic_DNA"/>
</dbReference>
<keyword evidence="2" id="KW-0677">Repeat</keyword>
<proteinExistence type="inferred from homology"/>
<feature type="repeat" description="PPR" evidence="5">
    <location>
        <begin position="679"/>
        <end position="713"/>
    </location>
</feature>
<gene>
    <name evidence="7" type="ORF">BD626DRAFT_394392</name>
</gene>
<evidence type="ECO:0008006" key="9">
    <source>
        <dbReference type="Google" id="ProtNLM"/>
    </source>
</evidence>
<keyword evidence="8" id="KW-1185">Reference proteome</keyword>
<dbReference type="Pfam" id="PF13041">
    <property type="entry name" value="PPR_2"/>
    <property type="match status" value="1"/>
</dbReference>
<evidence type="ECO:0000256" key="6">
    <source>
        <dbReference type="SAM" id="MobiDB-lite"/>
    </source>
</evidence>
<sequence>MVEPVAVALNSLLSGRATLGGALPGITAVKLMSRPSRPALPADFFNPRPRSVKGKERAVDVNLAVNDWPVWHCQEWLCSPNVWCSIHHRAEFMEELRPVRGHPRRVPRTPSPPRQNSASRVFAASQKRHVSHSSEAPQEGRPPDRTPPYETSTYGRRRRPWSDDLFPQAAVEQERPSLLPAPEEKHVSAVASSEQQSPPAPHTLESVSCPFAIISLLPSTTPQRERPTGTWALTPPSSRNWRQDKPPVSPALLLHQLRAAIDKPATEFDLEHVQSLIRSLPGDSQLAPDEVLSLSDKFLLAAENLYASKTDLDRLHGYGETLLSVLEPLSGRFAPSSLFDHQQQCNLSRALALRGELVEAARTLRSACRLFVEYDEERGWLQAYGSLLLSVDKHFDAARVLDFVVLEWDVLGSRIKPPSRRHTLAKVTSDRTTFYETTFRILRNLENPAQIISDRPAWTGAQQKVAAELLLEVYCQYGLPQDALEVWEYMESRGITARLPIRLKLIRMLAKQGMHAKADALHQATPNSEGTAHRRAGLVVAAYQGDAVRAQSYYNQLSHANNATHYDISMYMLAFAVKGRPLHAVKLLNQFFPLKEGSQQRLNNPSYVHFALVVQAFSRRGEPGDIAAMEYWVNELRANGMVPNVYVYTMMLQGHAQQGDLDAIGKVLNEMQEAQVAPNAASYTTVISVLAKQRDIAGAVSMFRRAMSEHIVPDRKMLGALMDAYAEGGAWQELVRAFEWAATWPTRDIRLSIDLYNQLFKGYVMMGAPFRLVSRLWLRLPSLGVRPNKYTFALLMQSAVDAKKMDIAAELYGEMLRLGEEDPELLPNEYVLSILLSGYQRHRKPAGVTLALRELKARRLPIQPAAYTALVRGHAYKRHAGKDEFRALHYAEKCVGGLLGFSRRARRKELAESTHGRMSIAERMYRPILRAWSNKRRPDKVKGTITFMRQRGIEPTIPSLTIMLDAYRRTYKIDEAKFIWNDIFSMGVRAMKRNSLFNRAGEAKPVNASILCVPLSVYVDALSAAGRHDDIPEVWRACQEAGVQFEGHNWNHLVIALLRAGEVERAFEVVEKVLIPYGQQSDAYRIERDRAPAAPVCESASPPMDAPLDRGGRRVSAQRRMRRMARQLFRPVSSGALAADPSNPLHVLQQIAPSYNTYRSNKMTMKLLKLAWHRLRARAPVVPIGPRPAPAPERRIAYERSTYLQSPFLPHLRPEEQLAAREAADAMRARIVARYPGALAMVRALQAREKVKARMVLKRLRAKWKRAERWRRTLARRNIA</sequence>
<evidence type="ECO:0000256" key="2">
    <source>
        <dbReference type="ARBA" id="ARBA00022737"/>
    </source>
</evidence>
<evidence type="ECO:0000256" key="1">
    <source>
        <dbReference type="ARBA" id="ARBA00006192"/>
    </source>
</evidence>
<dbReference type="PROSITE" id="PS51375">
    <property type="entry name" value="PPR"/>
    <property type="match status" value="3"/>
</dbReference>
<evidence type="ECO:0000313" key="7">
    <source>
        <dbReference type="EMBL" id="TRM68220.1"/>
    </source>
</evidence>
<evidence type="ECO:0000313" key="8">
    <source>
        <dbReference type="Proteomes" id="UP000320762"/>
    </source>
</evidence>
<comment type="caution">
    <text evidence="7">The sequence shown here is derived from an EMBL/GenBank/DDBJ whole genome shotgun (WGS) entry which is preliminary data.</text>
</comment>
<dbReference type="PANTHER" id="PTHR47447">
    <property type="entry name" value="OS03G0856100 PROTEIN"/>
    <property type="match status" value="1"/>
</dbReference>
<dbReference type="NCBIfam" id="TIGR00756">
    <property type="entry name" value="PPR"/>
    <property type="match status" value="2"/>
</dbReference>
<dbReference type="Proteomes" id="UP000320762">
    <property type="component" value="Unassembled WGS sequence"/>
</dbReference>
<feature type="region of interest" description="Disordered" evidence="6">
    <location>
        <begin position="220"/>
        <end position="245"/>
    </location>
</feature>
<protein>
    <recommendedName>
        <fullName evidence="9">Pentacotripeptide-repeat region of PRORP domain-containing protein</fullName>
    </recommendedName>
</protein>
<feature type="repeat" description="PPR" evidence="5">
    <location>
        <begin position="463"/>
        <end position="497"/>
    </location>
</feature>
<dbReference type="OrthoDB" id="185373at2759"/>
<dbReference type="Pfam" id="PF01535">
    <property type="entry name" value="PPR"/>
    <property type="match status" value="1"/>
</dbReference>
<evidence type="ECO:0000256" key="3">
    <source>
        <dbReference type="ARBA" id="ARBA00044493"/>
    </source>
</evidence>